<reference evidence="1" key="1">
    <citation type="journal article" date="2004" name="Res. Microbiol.">
        <title>A novel genetic locus outside the symbiotic island is required for effective symbiosis of Bradyrhizobium japonicum with soybean Glycine max.</title>
        <authorList>
            <person name="Becker B.U."/>
            <person name="Bonnard N."/>
            <person name="Boiffin V."/>
            <person name="Morschel E."/>
            <person name="Tresierra A."/>
            <person name="Muller P."/>
        </authorList>
    </citation>
    <scope>NUCLEOTIDE SEQUENCE</scope>
    <source>
        <strain evidence="1">110spc4</strain>
    </source>
</reference>
<organism evidence="1">
    <name type="scientific">Bradyrhizobium japonicum</name>
    <dbReference type="NCBI Taxonomy" id="375"/>
    <lineage>
        <taxon>Bacteria</taxon>
        <taxon>Pseudomonadati</taxon>
        <taxon>Pseudomonadota</taxon>
        <taxon>Alphaproteobacteria</taxon>
        <taxon>Hyphomicrobiales</taxon>
        <taxon>Nitrobacteraceae</taxon>
        <taxon>Bradyrhizobium</taxon>
    </lineage>
</organism>
<name>Q9L8L6_BRAJP</name>
<dbReference type="EMBL" id="AF200320">
    <property type="protein sequence ID" value="AAF64652.1"/>
    <property type="molecule type" value="Genomic_DNA"/>
</dbReference>
<sequence length="154" mass="17041">MGLKDPPFARRRPQVDVGERQIVAIQQLGDLGGGRQRLFLGAAIGDRLGAQRLDTKLELVERGRIGRLVHRLPARERPTDRMAEGVSVKPRPLMPQSARCYARRRTGGFLDAQNRRRCHVCSDRTDRIGAGPCSNVWRTVPGQDGDAEGGRHSG</sequence>
<evidence type="ECO:0000313" key="1">
    <source>
        <dbReference type="EMBL" id="AAF64652.1"/>
    </source>
</evidence>
<protein>
    <submittedName>
        <fullName evidence="1">Uncharacterized protein</fullName>
    </submittedName>
</protein>
<proteinExistence type="predicted"/>
<accession>Q9L8L6</accession>
<dbReference type="AlphaFoldDB" id="Q9L8L6"/>